<protein>
    <recommendedName>
        <fullName evidence="1">Apea-like HEPN domain-containing protein</fullName>
    </recommendedName>
</protein>
<reference evidence="2 3" key="1">
    <citation type="journal article" date="2015" name="Genome Announc.">
        <title>Draft Genome Sequence of Rhodococcus rhodochrous Strain KG-21, a Soil Isolate from Oil Fields of Krishna-Godavari Basin, India.</title>
        <authorList>
            <person name="Dawar C."/>
            <person name="Aggarwal R.K."/>
        </authorList>
    </citation>
    <scope>NUCLEOTIDE SEQUENCE [LARGE SCALE GENOMIC DNA]</scope>
    <source>
        <strain evidence="2 3">KG-21</strain>
    </source>
</reference>
<name>A0A0M8PKB1_RHORH</name>
<dbReference type="Proteomes" id="UP000037712">
    <property type="component" value="Unassembled WGS sequence"/>
</dbReference>
<proteinExistence type="predicted"/>
<gene>
    <name evidence="2" type="ORF">Z051_08065</name>
</gene>
<dbReference type="Pfam" id="PF18739">
    <property type="entry name" value="HEPN_Apea"/>
    <property type="match status" value="1"/>
</dbReference>
<sequence>MPVGDEVMPGWFWRVGTPLPERRGDLRVSPGKQAELRVERAISPSRMIRVEPGESPGRQVVRYSADLDDAVADFQPVTVHGVLDDGTEVTVMDAQAHNDGFLQQWFRAPVVVMGAHLDGQEQHYAAVRFCLDEPRWWAHLIQPGQEAGCDEIGSLRVYVDDDARVWFEHRAHSPMTRREYDRLVVDPMLTLAKLATQSRVHVTALEFRVADDRNVEDTPWLPVIGTSIDSGTADSYPDAVIPTQELTLEVLSNWIDVSGDLDGLASAVADPVRGAIQAQALTMCAIAEGLHRRLYPATSRFPGLSGKARKDVRRVARTVGVEILEQKGFDREESEKALNEALSHFDELPYRRRLEQLQGSAECAVPEIVADFSDWPGQVCSARNQLAHQAYTSDASSDGLLLLLIAVDYSLSWVLRTVLLRRAGIPDEVVLRCYENDARYGLYRANVRSYLNPGEGPRT</sequence>
<evidence type="ECO:0000259" key="1">
    <source>
        <dbReference type="Pfam" id="PF18739"/>
    </source>
</evidence>
<dbReference type="AlphaFoldDB" id="A0A0M8PKB1"/>
<organism evidence="2 3">
    <name type="scientific">Rhodococcus rhodochrous KG-21</name>
    <dbReference type="NCBI Taxonomy" id="1441923"/>
    <lineage>
        <taxon>Bacteria</taxon>
        <taxon>Bacillati</taxon>
        <taxon>Actinomycetota</taxon>
        <taxon>Actinomycetes</taxon>
        <taxon>Mycobacteriales</taxon>
        <taxon>Nocardiaceae</taxon>
        <taxon>Rhodococcus</taxon>
    </lineage>
</organism>
<evidence type="ECO:0000313" key="2">
    <source>
        <dbReference type="EMBL" id="KOS56685.1"/>
    </source>
</evidence>
<evidence type="ECO:0000313" key="3">
    <source>
        <dbReference type="Proteomes" id="UP000037712"/>
    </source>
</evidence>
<dbReference type="EMBL" id="AZYO01000014">
    <property type="protein sequence ID" value="KOS56685.1"/>
    <property type="molecule type" value="Genomic_DNA"/>
</dbReference>
<reference evidence="3" key="2">
    <citation type="submission" date="2015-01" db="EMBL/GenBank/DDBJ databases">
        <title>Draft genome sequence of potential hydrocarbon metabolising strain of Rhodococcus rhodochrous.</title>
        <authorList>
            <person name="Aggarwal R.K."/>
            <person name="Dawar C."/>
        </authorList>
    </citation>
    <scope>NUCLEOTIDE SEQUENCE [LARGE SCALE GENOMIC DNA]</scope>
    <source>
        <strain evidence="3">KG-21</strain>
    </source>
</reference>
<accession>A0A0M8PKB1</accession>
<feature type="domain" description="Apea-like HEPN" evidence="1">
    <location>
        <begin position="282"/>
        <end position="428"/>
    </location>
</feature>
<dbReference type="InterPro" id="IPR041229">
    <property type="entry name" value="HEPN_Apea"/>
</dbReference>
<comment type="caution">
    <text evidence="2">The sequence shown here is derived from an EMBL/GenBank/DDBJ whole genome shotgun (WGS) entry which is preliminary data.</text>
</comment>
<dbReference type="PATRIC" id="fig|1441923.3.peg.1771"/>
<dbReference type="RefSeq" id="WP_054372198.1">
    <property type="nucleotide sequence ID" value="NZ_AZYO01000014.1"/>
</dbReference>